<organism evidence="1 2">
    <name type="scientific">Rhizophagus clarus</name>
    <dbReference type="NCBI Taxonomy" id="94130"/>
    <lineage>
        <taxon>Eukaryota</taxon>
        <taxon>Fungi</taxon>
        <taxon>Fungi incertae sedis</taxon>
        <taxon>Mucoromycota</taxon>
        <taxon>Glomeromycotina</taxon>
        <taxon>Glomeromycetes</taxon>
        <taxon>Glomerales</taxon>
        <taxon>Glomeraceae</taxon>
        <taxon>Rhizophagus</taxon>
    </lineage>
</organism>
<keyword evidence="1" id="KW-0808">Transferase</keyword>
<dbReference type="Proteomes" id="UP000615446">
    <property type="component" value="Unassembled WGS sequence"/>
</dbReference>
<proteinExistence type="predicted"/>
<dbReference type="GO" id="GO:0016301">
    <property type="term" value="F:kinase activity"/>
    <property type="evidence" value="ECO:0007669"/>
    <property type="project" value="UniProtKB-KW"/>
</dbReference>
<dbReference type="PANTHER" id="PTHR45011:SF1">
    <property type="entry name" value="DAP3-BINDING CELL DEATH ENHANCER 1"/>
    <property type="match status" value="1"/>
</dbReference>
<protein>
    <submittedName>
        <fullName evidence="1">Kinase-like domain-containing protein</fullName>
    </submittedName>
</protein>
<dbReference type="AlphaFoldDB" id="A0A8H3M9F6"/>
<dbReference type="InterPro" id="IPR052748">
    <property type="entry name" value="ISR_Activator"/>
</dbReference>
<evidence type="ECO:0000313" key="2">
    <source>
        <dbReference type="Proteomes" id="UP000615446"/>
    </source>
</evidence>
<dbReference type="EMBL" id="BLAL01000274">
    <property type="protein sequence ID" value="GES98879.1"/>
    <property type="molecule type" value="Genomic_DNA"/>
</dbReference>
<name>A0A8H3M9F6_9GLOM</name>
<gene>
    <name evidence="1" type="ORF">RCL2_002540700</name>
</gene>
<evidence type="ECO:0000313" key="1">
    <source>
        <dbReference type="EMBL" id="GES98879.1"/>
    </source>
</evidence>
<dbReference type="InterPro" id="IPR006597">
    <property type="entry name" value="Sel1-like"/>
</dbReference>
<dbReference type="Gene3D" id="1.25.40.10">
    <property type="entry name" value="Tetratricopeptide repeat domain"/>
    <property type="match status" value="2"/>
</dbReference>
<reference evidence="1" key="1">
    <citation type="submission" date="2019-10" db="EMBL/GenBank/DDBJ databases">
        <title>Conservation and host-specific expression of non-tandemly repeated heterogenous ribosome RNA gene in arbuscular mycorrhizal fungi.</title>
        <authorList>
            <person name="Maeda T."/>
            <person name="Kobayashi Y."/>
            <person name="Nakagawa T."/>
            <person name="Ezawa T."/>
            <person name="Yamaguchi K."/>
            <person name="Bino T."/>
            <person name="Nishimoto Y."/>
            <person name="Shigenobu S."/>
            <person name="Kawaguchi M."/>
        </authorList>
    </citation>
    <scope>NUCLEOTIDE SEQUENCE</scope>
    <source>
        <strain evidence="1">HR1</strain>
    </source>
</reference>
<dbReference type="SUPFAM" id="SSF81901">
    <property type="entry name" value="HCP-like"/>
    <property type="match status" value="1"/>
</dbReference>
<dbReference type="SMART" id="SM00671">
    <property type="entry name" value="SEL1"/>
    <property type="match status" value="3"/>
</dbReference>
<dbReference type="PANTHER" id="PTHR45011">
    <property type="entry name" value="DAP3-BINDING CELL DEATH ENHANCER 1"/>
    <property type="match status" value="1"/>
</dbReference>
<dbReference type="Pfam" id="PF08238">
    <property type="entry name" value="Sel1"/>
    <property type="match status" value="4"/>
</dbReference>
<keyword evidence="1" id="KW-0418">Kinase</keyword>
<accession>A0A8H3M9F6</accession>
<sequence>MKKKSFASQEYLNAQFEFARCYDMGIGTEINKIKASELYIIAVEKEDNRAQYHLGNLYETSKSAEEYIEKIIYWYERASENGNKSAWYLYTKSAGQGYLNAQFEVGYCYEKGVGTEKSLGSYNKSLKKAKFYLCRISLRKCNWYRNR</sequence>
<dbReference type="InterPro" id="IPR011990">
    <property type="entry name" value="TPR-like_helical_dom_sf"/>
</dbReference>
<comment type="caution">
    <text evidence="1">The sequence shown here is derived from an EMBL/GenBank/DDBJ whole genome shotgun (WGS) entry which is preliminary data.</text>
</comment>